<dbReference type="RefSeq" id="WP_256618590.1">
    <property type="nucleotide sequence ID" value="NZ_JANIBC010000002.1"/>
</dbReference>
<evidence type="ECO:0000313" key="2">
    <source>
        <dbReference type="EMBL" id="MCQ8184740.1"/>
    </source>
</evidence>
<name>A0A9X2RHA6_9PROT</name>
<keyword evidence="1" id="KW-0472">Membrane</keyword>
<organism evidence="2 3">
    <name type="scientific">Parvularcula maris</name>
    <dbReference type="NCBI Taxonomy" id="2965077"/>
    <lineage>
        <taxon>Bacteria</taxon>
        <taxon>Pseudomonadati</taxon>
        <taxon>Pseudomonadota</taxon>
        <taxon>Alphaproteobacteria</taxon>
        <taxon>Parvularculales</taxon>
        <taxon>Parvularculaceae</taxon>
        <taxon>Parvularcula</taxon>
    </lineage>
</organism>
<comment type="caution">
    <text evidence="2">The sequence shown here is derived from an EMBL/GenBank/DDBJ whole genome shotgun (WGS) entry which is preliminary data.</text>
</comment>
<sequence length="255" mass="28378">MSVESQWRSINWLEKLVEAALLAIGVVLVLVGDAYNEQNLRKKTAHRLVSDLAPIFENEADGLDAAADYLGAVIEYAQVARMAEDRDSERFITSAVLASESTGIDLTWEVLSDLIGADALTALDSDTRKQALKILSADGDHLRFDATAPYRKALRSALSPKDVQAVRRTCKDERASGWLYLDRGCVADLKQEEQLRLSKRIAAIEGVDELLSNHIDQLTFTRSEFLRHADMRWCMAALLRREDEKLPSACSANAE</sequence>
<dbReference type="AlphaFoldDB" id="A0A9X2RHA6"/>
<keyword evidence="1" id="KW-1133">Transmembrane helix</keyword>
<feature type="transmembrane region" description="Helical" evidence="1">
    <location>
        <begin position="16"/>
        <end position="35"/>
    </location>
</feature>
<evidence type="ECO:0000313" key="3">
    <source>
        <dbReference type="Proteomes" id="UP001142610"/>
    </source>
</evidence>
<reference evidence="2" key="1">
    <citation type="submission" date="2022-07" db="EMBL/GenBank/DDBJ databases">
        <title>Parvularcula maris sp. nov., an algicidal bacterium isolated from seawater.</title>
        <authorList>
            <person name="Li F."/>
        </authorList>
    </citation>
    <scope>NUCLEOTIDE SEQUENCE</scope>
    <source>
        <strain evidence="2">BGMRC 0090</strain>
    </source>
</reference>
<dbReference type="EMBL" id="JANIBC010000002">
    <property type="protein sequence ID" value="MCQ8184740.1"/>
    <property type="molecule type" value="Genomic_DNA"/>
</dbReference>
<keyword evidence="3" id="KW-1185">Reference proteome</keyword>
<protein>
    <submittedName>
        <fullName evidence="2">Uncharacterized protein</fullName>
    </submittedName>
</protein>
<dbReference type="Proteomes" id="UP001142610">
    <property type="component" value="Unassembled WGS sequence"/>
</dbReference>
<gene>
    <name evidence="2" type="ORF">NOG11_05000</name>
</gene>
<keyword evidence="1" id="KW-0812">Transmembrane</keyword>
<proteinExistence type="predicted"/>
<accession>A0A9X2RHA6</accession>
<evidence type="ECO:0000256" key="1">
    <source>
        <dbReference type="SAM" id="Phobius"/>
    </source>
</evidence>